<organism evidence="2 3">
    <name type="scientific">Zymoseptoria tritici (strain ST99CH_3D7)</name>
    <dbReference type="NCBI Taxonomy" id="1276538"/>
    <lineage>
        <taxon>Eukaryota</taxon>
        <taxon>Fungi</taxon>
        <taxon>Dikarya</taxon>
        <taxon>Ascomycota</taxon>
        <taxon>Pezizomycotina</taxon>
        <taxon>Dothideomycetes</taxon>
        <taxon>Dothideomycetidae</taxon>
        <taxon>Mycosphaerellales</taxon>
        <taxon>Mycosphaerellaceae</taxon>
        <taxon>Zymoseptoria</taxon>
    </lineage>
</organism>
<proteinExistence type="predicted"/>
<feature type="region of interest" description="Disordered" evidence="1">
    <location>
        <begin position="78"/>
        <end position="156"/>
    </location>
</feature>
<dbReference type="AlphaFoldDB" id="A0A1X7S654"/>
<reference evidence="2 3" key="1">
    <citation type="submission" date="2016-06" db="EMBL/GenBank/DDBJ databases">
        <authorList>
            <person name="Kjaerup R.B."/>
            <person name="Dalgaard T.S."/>
            <person name="Juul-Madsen H.R."/>
        </authorList>
    </citation>
    <scope>NUCLEOTIDE SEQUENCE [LARGE SCALE GENOMIC DNA]</scope>
</reference>
<name>A0A1X7S654_ZYMT9</name>
<evidence type="ECO:0000313" key="3">
    <source>
        <dbReference type="Proteomes" id="UP000215127"/>
    </source>
</evidence>
<evidence type="ECO:0000313" key="2">
    <source>
        <dbReference type="EMBL" id="SMQ55162.1"/>
    </source>
</evidence>
<sequence length="156" mass="16248">MASASCVKRSLTLEAWSVVLPQGRLANGEQKDDECLTSGVSCLRPINRDASIISKAIGEGSFCAGKDLRGKYRHSFVYQKSPRSLSDTDQKPYNMSGKMTRADAARVQSSQAKSGNDPGFASRAQSAGDRNANANAGGNSGNSGNSGSNNAAGGKK</sequence>
<protein>
    <recommendedName>
        <fullName evidence="4">SMP domain-containing protein</fullName>
    </recommendedName>
</protein>
<dbReference type="Proteomes" id="UP000215127">
    <property type="component" value="Chromosome 11"/>
</dbReference>
<evidence type="ECO:0000256" key="1">
    <source>
        <dbReference type="SAM" id="MobiDB-lite"/>
    </source>
</evidence>
<accession>A0A1X7S654</accession>
<dbReference type="EMBL" id="LT853702">
    <property type="protein sequence ID" value="SMQ55162.1"/>
    <property type="molecule type" value="Genomic_DNA"/>
</dbReference>
<gene>
    <name evidence="2" type="ORF">ZT3D7_G10317</name>
</gene>
<feature type="compositionally biased region" description="Low complexity" evidence="1">
    <location>
        <begin position="131"/>
        <end position="156"/>
    </location>
</feature>
<feature type="compositionally biased region" description="Polar residues" evidence="1">
    <location>
        <begin position="81"/>
        <end position="93"/>
    </location>
</feature>
<keyword evidence="3" id="KW-1185">Reference proteome</keyword>
<evidence type="ECO:0008006" key="4">
    <source>
        <dbReference type="Google" id="ProtNLM"/>
    </source>
</evidence>